<feature type="domain" description="DUF7587" evidence="1">
    <location>
        <begin position="116"/>
        <end position="253"/>
    </location>
</feature>
<keyword evidence="3" id="KW-1185">Reference proteome</keyword>
<evidence type="ECO:0000313" key="2">
    <source>
        <dbReference type="EMBL" id="KAK7731557.1"/>
    </source>
</evidence>
<sequence length="302" mass="34697">MATNIYLVDSKGVAHPQTKQVHAARYEERSHPYAKYPGAQIWAVSTGDGVKANDGGSFRIWVDPGYYRKLQKQASPVITSHLLLSSHMFSTKGGFCEGRPIVSLDLTIPTCLGASRPQTLWRVVHKEHRSGGTIARGFGKVKTAPLTFQVHFQKHLNWNCRDPSPFMSSTNDFDKAIRICACYEVRGMSGIEILKVDTTGEGWSVETPIWNVRELLYLFNLRILQRRGYLKNEFLIENYIPLSQVTQRISWDEMKDRIDPHMVKRDAANRDFKRIAQKKKRKEAIVGVRSKRTRRFEYLRQA</sequence>
<accession>A0AAN9YCR6</accession>
<protein>
    <recommendedName>
        <fullName evidence="1">DUF7587 domain-containing protein</fullName>
    </recommendedName>
</protein>
<dbReference type="Pfam" id="PF24494">
    <property type="entry name" value="DUF7587"/>
    <property type="match status" value="1"/>
</dbReference>
<organism evidence="2 3">
    <name type="scientific">Cytospora paraplurivora</name>
    <dbReference type="NCBI Taxonomy" id="2898453"/>
    <lineage>
        <taxon>Eukaryota</taxon>
        <taxon>Fungi</taxon>
        <taxon>Dikarya</taxon>
        <taxon>Ascomycota</taxon>
        <taxon>Pezizomycotina</taxon>
        <taxon>Sordariomycetes</taxon>
        <taxon>Sordariomycetidae</taxon>
        <taxon>Diaporthales</taxon>
        <taxon>Cytosporaceae</taxon>
        <taxon>Cytospora</taxon>
    </lineage>
</organism>
<reference evidence="2 3" key="1">
    <citation type="journal article" date="2023" name="PLoS ONE">
        <title>Cytospora paraplurivora sp. nov. isolated from orchards with fruit tree decline syndrome in Ontario, Canada.</title>
        <authorList>
            <person name="Ilyukhin E."/>
            <person name="Nguyen H.D.T."/>
            <person name="Castle A.J."/>
            <person name="Ellouze W."/>
        </authorList>
    </citation>
    <scope>NUCLEOTIDE SEQUENCE [LARGE SCALE GENOMIC DNA]</scope>
    <source>
        <strain evidence="2 3">FDS-564</strain>
    </source>
</reference>
<evidence type="ECO:0000259" key="1">
    <source>
        <dbReference type="Pfam" id="PF24494"/>
    </source>
</evidence>
<name>A0AAN9YCR6_9PEZI</name>
<comment type="caution">
    <text evidence="2">The sequence shown here is derived from an EMBL/GenBank/DDBJ whole genome shotgun (WGS) entry which is preliminary data.</text>
</comment>
<evidence type="ECO:0000313" key="3">
    <source>
        <dbReference type="Proteomes" id="UP001320245"/>
    </source>
</evidence>
<dbReference type="EMBL" id="JAJSPL020000055">
    <property type="protein sequence ID" value="KAK7731557.1"/>
    <property type="molecule type" value="Genomic_DNA"/>
</dbReference>
<dbReference type="Proteomes" id="UP001320245">
    <property type="component" value="Unassembled WGS sequence"/>
</dbReference>
<proteinExistence type="predicted"/>
<dbReference type="AlphaFoldDB" id="A0AAN9YCR6"/>
<gene>
    <name evidence="2" type="ORF">SLS53_008721</name>
</gene>
<dbReference type="InterPro" id="IPR056009">
    <property type="entry name" value="DUF7587"/>
</dbReference>